<dbReference type="AlphaFoldDB" id="W7ENA3"/>
<evidence type="ECO:0000313" key="3">
    <source>
        <dbReference type="Proteomes" id="UP000054337"/>
    </source>
</evidence>
<protein>
    <submittedName>
        <fullName evidence="2">Uncharacterized protein</fullName>
    </submittedName>
</protein>
<evidence type="ECO:0000313" key="2">
    <source>
        <dbReference type="EMBL" id="EUN29456.1"/>
    </source>
</evidence>
<name>W7ENA3_BIPV3</name>
<keyword evidence="3" id="KW-1185">Reference proteome</keyword>
<dbReference type="Proteomes" id="UP000054337">
    <property type="component" value="Unassembled WGS sequence"/>
</dbReference>
<dbReference type="RefSeq" id="XP_014559075.1">
    <property type="nucleotide sequence ID" value="XM_014703589.1"/>
</dbReference>
<feature type="compositionally biased region" description="Basic and acidic residues" evidence="1">
    <location>
        <begin position="52"/>
        <end position="65"/>
    </location>
</feature>
<evidence type="ECO:0000256" key="1">
    <source>
        <dbReference type="SAM" id="MobiDB-lite"/>
    </source>
</evidence>
<organism evidence="2 3">
    <name type="scientific">Bipolaris victoriae (strain FI3)</name>
    <name type="common">Victoria blight of oats agent</name>
    <name type="synonym">Cochliobolus victoriae</name>
    <dbReference type="NCBI Taxonomy" id="930091"/>
    <lineage>
        <taxon>Eukaryota</taxon>
        <taxon>Fungi</taxon>
        <taxon>Dikarya</taxon>
        <taxon>Ascomycota</taxon>
        <taxon>Pezizomycotina</taxon>
        <taxon>Dothideomycetes</taxon>
        <taxon>Pleosporomycetidae</taxon>
        <taxon>Pleosporales</taxon>
        <taxon>Pleosporineae</taxon>
        <taxon>Pleosporaceae</taxon>
        <taxon>Bipolaris</taxon>
    </lineage>
</organism>
<dbReference type="HOGENOM" id="CLU_2589387_0_0_1"/>
<gene>
    <name evidence="2" type="ORF">COCVIDRAFT_92943</name>
</gene>
<accession>W7ENA3</accession>
<dbReference type="EMBL" id="KI968712">
    <property type="protein sequence ID" value="EUN29456.1"/>
    <property type="molecule type" value="Genomic_DNA"/>
</dbReference>
<reference evidence="2 3" key="1">
    <citation type="journal article" date="2013" name="PLoS Genet.">
        <title>Comparative genome structure, secondary metabolite, and effector coding capacity across Cochliobolus pathogens.</title>
        <authorList>
            <person name="Condon B.J."/>
            <person name="Leng Y."/>
            <person name="Wu D."/>
            <person name="Bushley K.E."/>
            <person name="Ohm R.A."/>
            <person name="Otillar R."/>
            <person name="Martin J."/>
            <person name="Schackwitz W."/>
            <person name="Grimwood J."/>
            <person name="MohdZainudin N."/>
            <person name="Xue C."/>
            <person name="Wang R."/>
            <person name="Manning V.A."/>
            <person name="Dhillon B."/>
            <person name="Tu Z.J."/>
            <person name="Steffenson B.J."/>
            <person name="Salamov A."/>
            <person name="Sun H."/>
            <person name="Lowry S."/>
            <person name="LaButti K."/>
            <person name="Han J."/>
            <person name="Copeland A."/>
            <person name="Lindquist E."/>
            <person name="Barry K."/>
            <person name="Schmutz J."/>
            <person name="Baker S.E."/>
            <person name="Ciuffetti L.M."/>
            <person name="Grigoriev I.V."/>
            <person name="Zhong S."/>
            <person name="Turgeon B.G."/>
        </authorList>
    </citation>
    <scope>NUCLEOTIDE SEQUENCE [LARGE SCALE GENOMIC DNA]</scope>
    <source>
        <strain evidence="2 3">FI3</strain>
    </source>
</reference>
<sequence>MADNRPKAILCRQGDCELGRESERADRQRPKEECVERNVGKGRKEWRHFAEVDEKRERSSNHTDNEVTMGNPDVGAGPLV</sequence>
<proteinExistence type="predicted"/>
<feature type="region of interest" description="Disordered" evidence="1">
    <location>
        <begin position="52"/>
        <end position="80"/>
    </location>
</feature>
<dbReference type="GeneID" id="26259629"/>